<gene>
    <name evidence="1" type="ORF">SEI61121_06416</name>
</gene>
<proteinExistence type="predicted"/>
<name>V1H992_SALER</name>
<dbReference type="AlphaFoldDB" id="V1H992"/>
<dbReference type="EMBL" id="AOXI01000015">
    <property type="protein sequence ID" value="ESE86380.1"/>
    <property type="molecule type" value="Genomic_DNA"/>
</dbReference>
<evidence type="ECO:0000313" key="2">
    <source>
        <dbReference type="Proteomes" id="UP000017304"/>
    </source>
</evidence>
<evidence type="ECO:0000313" key="1">
    <source>
        <dbReference type="EMBL" id="ESE86380.1"/>
    </source>
</evidence>
<reference evidence="1 2" key="1">
    <citation type="journal article" date="2013" name="Genome Biol. Evol.">
        <title>Phylogenetic diversity of the enteric pathogen Salmonella enterica subsp. enterica inferred from genome-wide reference-free SNP characters.</title>
        <authorList>
            <person name="Timme R.E."/>
            <person name="Pettengill J.B."/>
            <person name="Allard M.W."/>
            <person name="Strain E."/>
            <person name="Barrangou R."/>
            <person name="Wehnes C."/>
            <person name="Van Kessel J.S."/>
            <person name="Karns J.S."/>
            <person name="Musser S.M."/>
            <person name="Brown E.W."/>
        </authorList>
    </citation>
    <scope>NUCLEOTIDE SEQUENCE [LARGE SCALE GENOMIC DNA]</scope>
    <source>
        <strain evidence="1 2">1121</strain>
    </source>
</reference>
<sequence length="160" mass="18183">MLSETRRQLSKDLSLKGEGIDRLSLLYLRHQCVNMFQGLLPLPAPLAAYRQPSEAGPSQCGWRFSMNIITVPQGMSLYPGLAPHSVLNIRMQLGMSRISLHYRQILNFFAPVLVINCFSDRGKLYPLRYPLPPGTAQRTERRVSLLLHLLRERLTDDVPA</sequence>
<comment type="caution">
    <text evidence="1">The sequence shown here is derived from an EMBL/GenBank/DDBJ whole genome shotgun (WGS) entry which is preliminary data.</text>
</comment>
<accession>V1H992</accession>
<organism evidence="1 2">
    <name type="scientific">Salmonella enterica subsp. indica serovar 6,14,25:z10:1,(2),7 str. 1121</name>
    <dbReference type="NCBI Taxonomy" id="1173950"/>
    <lineage>
        <taxon>Bacteria</taxon>
        <taxon>Pseudomonadati</taxon>
        <taxon>Pseudomonadota</taxon>
        <taxon>Gammaproteobacteria</taxon>
        <taxon>Enterobacterales</taxon>
        <taxon>Enterobacteriaceae</taxon>
        <taxon>Salmonella</taxon>
    </lineage>
</organism>
<dbReference type="Proteomes" id="UP000017304">
    <property type="component" value="Unassembled WGS sequence"/>
</dbReference>
<protein>
    <submittedName>
        <fullName evidence="1">Uncharacterized protein</fullName>
    </submittedName>
</protein>